<evidence type="ECO:0000259" key="3">
    <source>
        <dbReference type="PROSITE" id="PS51186"/>
    </source>
</evidence>
<name>A0A3A3Z067_9ACTN</name>
<sequence length="234" mass="24265">MMPDPRPLPGRTRAAGRCAAVLRRAQNRPRGGPVPRPPVTVREAVPDDLPDLVALWHEVRAAAGSARAGLPLPSDEAVLALLARARADEAVHVDVAVLGGAVAGVLVTGRAPASLGAELLGRPPVLEVACLHVREACRRQGAGRALLARAAELAERCGTGGLVADVPAQHRDAQRFYARLGFAPGLVRRAAALPALRRALAPAERSAAVGDLLARRRGGRARRAARPAGPAGLD</sequence>
<dbReference type="SUPFAM" id="SSF55729">
    <property type="entry name" value="Acyl-CoA N-acyltransferases (Nat)"/>
    <property type="match status" value="1"/>
</dbReference>
<organism evidence="4 5">
    <name type="scientific">Vallicoccus soli</name>
    <dbReference type="NCBI Taxonomy" id="2339232"/>
    <lineage>
        <taxon>Bacteria</taxon>
        <taxon>Bacillati</taxon>
        <taxon>Actinomycetota</taxon>
        <taxon>Actinomycetes</taxon>
        <taxon>Motilibacterales</taxon>
        <taxon>Vallicoccaceae</taxon>
        <taxon>Vallicoccus</taxon>
    </lineage>
</organism>
<dbReference type="InterPro" id="IPR050832">
    <property type="entry name" value="Bact_Acetyltransf"/>
</dbReference>
<dbReference type="AlphaFoldDB" id="A0A3A3Z067"/>
<protein>
    <submittedName>
        <fullName evidence="4">GNAT family N-acetyltransferase</fullName>
    </submittedName>
</protein>
<evidence type="ECO:0000256" key="2">
    <source>
        <dbReference type="ARBA" id="ARBA00023315"/>
    </source>
</evidence>
<evidence type="ECO:0000313" key="4">
    <source>
        <dbReference type="EMBL" id="RJK93732.1"/>
    </source>
</evidence>
<dbReference type="PANTHER" id="PTHR43877">
    <property type="entry name" value="AMINOALKYLPHOSPHONATE N-ACETYLTRANSFERASE-RELATED-RELATED"/>
    <property type="match status" value="1"/>
</dbReference>
<accession>A0A3A3Z067</accession>
<evidence type="ECO:0000313" key="5">
    <source>
        <dbReference type="Proteomes" id="UP000265614"/>
    </source>
</evidence>
<proteinExistence type="predicted"/>
<gene>
    <name evidence="4" type="ORF">D5H78_15445</name>
</gene>
<keyword evidence="5" id="KW-1185">Reference proteome</keyword>
<dbReference type="PROSITE" id="PS51186">
    <property type="entry name" value="GNAT"/>
    <property type="match status" value="1"/>
</dbReference>
<evidence type="ECO:0000256" key="1">
    <source>
        <dbReference type="ARBA" id="ARBA00022679"/>
    </source>
</evidence>
<comment type="caution">
    <text evidence="4">The sequence shown here is derived from an EMBL/GenBank/DDBJ whole genome shotgun (WGS) entry which is preliminary data.</text>
</comment>
<dbReference type="InterPro" id="IPR016181">
    <property type="entry name" value="Acyl_CoA_acyltransferase"/>
</dbReference>
<keyword evidence="1 4" id="KW-0808">Transferase</keyword>
<dbReference type="Pfam" id="PF00583">
    <property type="entry name" value="Acetyltransf_1"/>
    <property type="match status" value="1"/>
</dbReference>
<dbReference type="EMBL" id="QZEZ01000008">
    <property type="protein sequence ID" value="RJK93732.1"/>
    <property type="molecule type" value="Genomic_DNA"/>
</dbReference>
<dbReference type="InterPro" id="IPR000182">
    <property type="entry name" value="GNAT_dom"/>
</dbReference>
<dbReference type="GO" id="GO:0016747">
    <property type="term" value="F:acyltransferase activity, transferring groups other than amino-acyl groups"/>
    <property type="evidence" value="ECO:0007669"/>
    <property type="project" value="InterPro"/>
</dbReference>
<dbReference type="Proteomes" id="UP000265614">
    <property type="component" value="Unassembled WGS sequence"/>
</dbReference>
<reference evidence="4 5" key="1">
    <citation type="submission" date="2018-09" db="EMBL/GenBank/DDBJ databases">
        <title>YIM 75000 draft genome.</title>
        <authorList>
            <person name="Tang S."/>
            <person name="Feng Y."/>
        </authorList>
    </citation>
    <scope>NUCLEOTIDE SEQUENCE [LARGE SCALE GENOMIC DNA]</scope>
    <source>
        <strain evidence="4 5">YIM 75000</strain>
    </source>
</reference>
<feature type="domain" description="N-acetyltransferase" evidence="3">
    <location>
        <begin position="39"/>
        <end position="203"/>
    </location>
</feature>
<dbReference type="Gene3D" id="3.40.630.30">
    <property type="match status" value="1"/>
</dbReference>
<keyword evidence="2" id="KW-0012">Acyltransferase</keyword>